<dbReference type="PANTHER" id="PTHR22826:SF146">
    <property type="entry name" value="PROTO-ONCOGENE DBL"/>
    <property type="match status" value="1"/>
</dbReference>
<sequence length="123" mass="13991">WSFWIQSSQTFSLALPCSSTELYVLTSIQTVQRSADVFLVGGRGKENGWIITFPENSHFNDVSEEVLAKVLTYLTSVPRQHESDTKFILILDRRLDTWTSVKMTLQRIAPSLQTNLSPAWISL</sequence>
<protein>
    <recommendedName>
        <fullName evidence="4">MCF2L</fullName>
    </recommendedName>
</protein>
<reference evidence="2" key="2">
    <citation type="submission" date="2025-09" db="UniProtKB">
        <authorList>
            <consortium name="Ensembl"/>
        </authorList>
    </citation>
    <scope>IDENTIFICATION</scope>
</reference>
<dbReference type="InterPro" id="IPR051336">
    <property type="entry name" value="RhoGEF_Guanine_NuclExch_SF"/>
</dbReference>
<name>A0A8C8SPQ0_9SAUR</name>
<evidence type="ECO:0000256" key="1">
    <source>
        <dbReference type="ARBA" id="ARBA00022658"/>
    </source>
</evidence>
<reference evidence="2" key="1">
    <citation type="submission" date="2025-08" db="UniProtKB">
        <authorList>
            <consortium name="Ensembl"/>
        </authorList>
    </citation>
    <scope>IDENTIFICATION</scope>
</reference>
<dbReference type="GO" id="GO:0016358">
    <property type="term" value="P:dendrite development"/>
    <property type="evidence" value="ECO:0007669"/>
    <property type="project" value="TreeGrafter"/>
</dbReference>
<organism evidence="2 3">
    <name type="scientific">Pelusios castaneus</name>
    <name type="common">West African mud turtle</name>
    <dbReference type="NCBI Taxonomy" id="367368"/>
    <lineage>
        <taxon>Eukaryota</taxon>
        <taxon>Metazoa</taxon>
        <taxon>Chordata</taxon>
        <taxon>Craniata</taxon>
        <taxon>Vertebrata</taxon>
        <taxon>Euteleostomi</taxon>
        <taxon>Archelosauria</taxon>
        <taxon>Testudinata</taxon>
        <taxon>Testudines</taxon>
        <taxon>Pleurodira</taxon>
        <taxon>Pelomedusidae</taxon>
        <taxon>Pelusios</taxon>
    </lineage>
</organism>
<dbReference type="GO" id="GO:0005737">
    <property type="term" value="C:cytoplasm"/>
    <property type="evidence" value="ECO:0007669"/>
    <property type="project" value="TreeGrafter"/>
</dbReference>
<dbReference type="Ensembl" id="ENSPCET00000022672.1">
    <property type="protein sequence ID" value="ENSPCEP00000021924.1"/>
    <property type="gene ID" value="ENSPCEG00000016805.1"/>
</dbReference>
<evidence type="ECO:0000313" key="3">
    <source>
        <dbReference type="Proteomes" id="UP000694393"/>
    </source>
</evidence>
<evidence type="ECO:0000313" key="2">
    <source>
        <dbReference type="Ensembl" id="ENSPCEP00000021924.1"/>
    </source>
</evidence>
<accession>A0A8C8SPQ0</accession>
<dbReference type="AlphaFoldDB" id="A0A8C8SPQ0"/>
<keyword evidence="1" id="KW-0344">Guanine-nucleotide releasing factor</keyword>
<dbReference type="PANTHER" id="PTHR22826">
    <property type="entry name" value="RHO GUANINE EXCHANGE FACTOR-RELATED"/>
    <property type="match status" value="1"/>
</dbReference>
<evidence type="ECO:0008006" key="4">
    <source>
        <dbReference type="Google" id="ProtNLM"/>
    </source>
</evidence>
<keyword evidence="3" id="KW-1185">Reference proteome</keyword>
<dbReference type="GO" id="GO:0005085">
    <property type="term" value="F:guanyl-nucleotide exchange factor activity"/>
    <property type="evidence" value="ECO:0007669"/>
    <property type="project" value="UniProtKB-KW"/>
</dbReference>
<dbReference type="Proteomes" id="UP000694393">
    <property type="component" value="Unplaced"/>
</dbReference>
<proteinExistence type="predicted"/>